<evidence type="ECO:0000313" key="1">
    <source>
        <dbReference type="EMBL" id="NMG19279.1"/>
    </source>
</evidence>
<accession>A0ABX1P4Q0</accession>
<proteinExistence type="predicted"/>
<organism evidence="1 2">
    <name type="scientific">Brasilonema bromeliae SPC951</name>
    <dbReference type="NCBI Taxonomy" id="385972"/>
    <lineage>
        <taxon>Bacteria</taxon>
        <taxon>Bacillati</taxon>
        <taxon>Cyanobacteriota</taxon>
        <taxon>Cyanophyceae</taxon>
        <taxon>Nostocales</taxon>
        <taxon>Scytonemataceae</taxon>
        <taxon>Brasilonema</taxon>
        <taxon>Bromeliae group (in: Brasilonema)</taxon>
    </lineage>
</organism>
<protein>
    <submittedName>
        <fullName evidence="1">Uncharacterized protein</fullName>
    </submittedName>
</protein>
<dbReference type="Proteomes" id="UP000718564">
    <property type="component" value="Unassembled WGS sequence"/>
</dbReference>
<sequence>MGVKSSLMAIFSQAKAMTKKVVRRSQRRERVSRLAATAVQKPGVRMPPVRVTDDLGVLTAPTLIW</sequence>
<dbReference type="RefSeq" id="WP_169154550.1">
    <property type="nucleotide sequence ID" value="NZ_CAWPJE010000414.1"/>
</dbReference>
<dbReference type="EMBL" id="QMEB01000038">
    <property type="protein sequence ID" value="NMG19279.1"/>
    <property type="molecule type" value="Genomic_DNA"/>
</dbReference>
<keyword evidence="2" id="KW-1185">Reference proteome</keyword>
<name>A0ABX1P4Q0_9CYAN</name>
<evidence type="ECO:0000313" key="2">
    <source>
        <dbReference type="Proteomes" id="UP000718564"/>
    </source>
</evidence>
<reference evidence="1 2" key="1">
    <citation type="submission" date="2018-06" db="EMBL/GenBank/DDBJ databases">
        <title>Comparative genomics of Brasilonema spp. strains.</title>
        <authorList>
            <person name="Alvarenga D.O."/>
            <person name="Fiore M.F."/>
            <person name="Varani A.M."/>
        </authorList>
    </citation>
    <scope>NUCLEOTIDE SEQUENCE [LARGE SCALE GENOMIC DNA]</scope>
    <source>
        <strain evidence="1 2">SPC951</strain>
    </source>
</reference>
<gene>
    <name evidence="1" type="ORF">DP116_07350</name>
</gene>
<comment type="caution">
    <text evidence="1">The sequence shown here is derived from an EMBL/GenBank/DDBJ whole genome shotgun (WGS) entry which is preliminary data.</text>
</comment>